<proteinExistence type="predicted"/>
<organism evidence="2 3">
    <name type="scientific">Didymodactylos carnosus</name>
    <dbReference type="NCBI Taxonomy" id="1234261"/>
    <lineage>
        <taxon>Eukaryota</taxon>
        <taxon>Metazoa</taxon>
        <taxon>Spiralia</taxon>
        <taxon>Gnathifera</taxon>
        <taxon>Rotifera</taxon>
        <taxon>Eurotatoria</taxon>
        <taxon>Bdelloidea</taxon>
        <taxon>Philodinida</taxon>
        <taxon>Philodinidae</taxon>
        <taxon>Didymodactylos</taxon>
    </lineage>
</organism>
<sequence length="365" mass="41915">RSQSREAGFKKRSSENFSTATPAPPSDEDEEYVNESSFDEFLVLYGLKKTGTGLIRSVESLRLDMRKWGIHYEANGSRPYFIGHEREDVVEHRKKVIDYFLAREHNYYRLTDDDEPEWIKPTSKTPVILITHDESSFRSGEISSKRWIVGDTAPFHMKGRGKTLMISDFLVAHSSGPFFRLSDQEYSKACKKYPELEDNEGVHYEKNSATASIAIGNDSYFDNETVLSQFTRLLKLLEFKTEYKQHDIEILVDNATTHSKKEYSITDFSKKIGTKCEVSSIDWLVENDQFHTLNCHFTGGEHKGKAKGMVVIGKELGLDVNDKMKVDLLREKLASHAAFKTVGYFQYILSSRASSLFLYVFRSRN</sequence>
<dbReference type="EMBL" id="CAJOBA010061743">
    <property type="protein sequence ID" value="CAF4333179.1"/>
    <property type="molecule type" value="Genomic_DNA"/>
</dbReference>
<evidence type="ECO:0000313" key="3">
    <source>
        <dbReference type="Proteomes" id="UP000682733"/>
    </source>
</evidence>
<evidence type="ECO:0000313" key="2">
    <source>
        <dbReference type="EMBL" id="CAF4333179.1"/>
    </source>
</evidence>
<evidence type="ECO:0000256" key="1">
    <source>
        <dbReference type="SAM" id="MobiDB-lite"/>
    </source>
</evidence>
<reference evidence="2" key="1">
    <citation type="submission" date="2021-02" db="EMBL/GenBank/DDBJ databases">
        <authorList>
            <person name="Nowell W R."/>
        </authorList>
    </citation>
    <scope>NUCLEOTIDE SEQUENCE</scope>
</reference>
<dbReference type="Proteomes" id="UP000682733">
    <property type="component" value="Unassembled WGS sequence"/>
</dbReference>
<dbReference type="AlphaFoldDB" id="A0A8S2UF27"/>
<feature type="region of interest" description="Disordered" evidence="1">
    <location>
        <begin position="1"/>
        <end position="31"/>
    </location>
</feature>
<gene>
    <name evidence="2" type="ORF">TMI583_LOCUS40183</name>
</gene>
<comment type="caution">
    <text evidence="2">The sequence shown here is derived from an EMBL/GenBank/DDBJ whole genome shotgun (WGS) entry which is preliminary data.</text>
</comment>
<accession>A0A8S2UF27</accession>
<protein>
    <submittedName>
        <fullName evidence="2">Uncharacterized protein</fullName>
    </submittedName>
</protein>
<feature type="non-terminal residue" evidence="2">
    <location>
        <position position="1"/>
    </location>
</feature>
<name>A0A8S2UF27_9BILA</name>